<proteinExistence type="predicted"/>
<feature type="region of interest" description="Disordered" evidence="1">
    <location>
        <begin position="17"/>
        <end position="63"/>
    </location>
</feature>
<organism evidence="2 3">
    <name type="scientific">Cupriavidus pinatubonensis</name>
    <dbReference type="NCBI Taxonomy" id="248026"/>
    <lineage>
        <taxon>Bacteria</taxon>
        <taxon>Pseudomonadati</taxon>
        <taxon>Pseudomonadota</taxon>
        <taxon>Betaproteobacteria</taxon>
        <taxon>Burkholderiales</taxon>
        <taxon>Burkholderiaceae</taxon>
        <taxon>Cupriavidus</taxon>
    </lineage>
</organism>
<evidence type="ECO:0000256" key="1">
    <source>
        <dbReference type="SAM" id="MobiDB-lite"/>
    </source>
</evidence>
<evidence type="ECO:0000313" key="3">
    <source>
        <dbReference type="Proteomes" id="UP000701702"/>
    </source>
</evidence>
<reference evidence="2 3" key="1">
    <citation type="submission" date="2021-08" db="EMBL/GenBank/DDBJ databases">
        <authorList>
            <person name="Peeters C."/>
        </authorList>
    </citation>
    <scope>NUCLEOTIDE SEQUENCE [LARGE SCALE GENOMIC DNA]</scope>
    <source>
        <strain evidence="2 3">LMG 23994</strain>
    </source>
</reference>
<protein>
    <recommendedName>
        <fullName evidence="4">Diguanylate cyclase</fullName>
    </recommendedName>
</protein>
<name>A0ABM8XH30_9BURK</name>
<evidence type="ECO:0008006" key="4">
    <source>
        <dbReference type="Google" id="ProtNLM"/>
    </source>
</evidence>
<sequence length="63" mass="6819">MSGLIVRADCAVYSGRQSHRNGQPAVAAARGRHAGVRAGRHEPRRARLASQGRSPVTGECRRR</sequence>
<evidence type="ECO:0000313" key="2">
    <source>
        <dbReference type="EMBL" id="CAG9179472.1"/>
    </source>
</evidence>
<keyword evidence="3" id="KW-1185">Reference proteome</keyword>
<comment type="caution">
    <text evidence="2">The sequence shown here is derived from an EMBL/GenBank/DDBJ whole genome shotgun (WGS) entry which is preliminary data.</text>
</comment>
<gene>
    <name evidence="2" type="ORF">LMG23994_04169</name>
</gene>
<accession>A0ABM8XH30</accession>
<dbReference type="Proteomes" id="UP000701702">
    <property type="component" value="Unassembled WGS sequence"/>
</dbReference>
<dbReference type="EMBL" id="CAJZAF010000024">
    <property type="protein sequence ID" value="CAG9179472.1"/>
    <property type="molecule type" value="Genomic_DNA"/>
</dbReference>